<dbReference type="PANTHER" id="PTHR11669:SF0">
    <property type="entry name" value="PROTEIN STICHEL-LIKE 2"/>
    <property type="match status" value="1"/>
</dbReference>
<dbReference type="InterPro" id="IPR003593">
    <property type="entry name" value="AAA+_ATPase"/>
</dbReference>
<evidence type="ECO:0000256" key="4">
    <source>
        <dbReference type="ARBA" id="ARBA00022705"/>
    </source>
</evidence>
<evidence type="ECO:0000256" key="7">
    <source>
        <dbReference type="ARBA" id="ARBA00022833"/>
    </source>
</evidence>
<gene>
    <name evidence="11" type="primary">dnaX</name>
    <name evidence="14" type="ORF">A2563_02290</name>
</gene>
<dbReference type="Gene3D" id="3.40.50.300">
    <property type="entry name" value="P-loop containing nucleotide triphosphate hydrolases"/>
    <property type="match status" value="1"/>
</dbReference>
<dbReference type="Pfam" id="PF13177">
    <property type="entry name" value="DNA_pol3_delta2"/>
    <property type="match status" value="1"/>
</dbReference>
<dbReference type="Pfam" id="PF12169">
    <property type="entry name" value="DNA_pol3_gamma3"/>
    <property type="match status" value="1"/>
</dbReference>
<comment type="function">
    <text evidence="11">DNA polymerase III is a complex, multichain enzyme responsible for most of the replicative synthesis in bacteria. This DNA polymerase also exhibits 3' to 5' exonuclease activity.</text>
</comment>
<dbReference type="Gene3D" id="1.20.272.10">
    <property type="match status" value="1"/>
</dbReference>
<evidence type="ECO:0000256" key="8">
    <source>
        <dbReference type="ARBA" id="ARBA00022840"/>
    </source>
</evidence>
<dbReference type="InterPro" id="IPR050238">
    <property type="entry name" value="DNA_Rep/Repair_Clamp_Loader"/>
</dbReference>
<feature type="domain" description="AAA+ ATPase" evidence="13">
    <location>
        <begin position="35"/>
        <end position="180"/>
    </location>
</feature>
<evidence type="ECO:0000313" key="14">
    <source>
        <dbReference type="EMBL" id="OGH93415.1"/>
    </source>
</evidence>
<keyword evidence="4 11" id="KW-0235">DNA replication</keyword>
<dbReference type="SUPFAM" id="SSF48019">
    <property type="entry name" value="post-AAA+ oligomerization domain-like"/>
    <property type="match status" value="1"/>
</dbReference>
<evidence type="ECO:0000259" key="13">
    <source>
        <dbReference type="SMART" id="SM00382"/>
    </source>
</evidence>
<dbReference type="GO" id="GO:0005524">
    <property type="term" value="F:ATP binding"/>
    <property type="evidence" value="ECO:0007669"/>
    <property type="project" value="UniProtKB-KW"/>
</dbReference>
<comment type="subunit">
    <text evidence="11">DNA polymerase III contains a core (composed of alpha, epsilon and theta chains) that associates with a tau subunit. This core dimerizes to form the POLIII' complex. PolIII' associates with the gamma complex (composed of gamma, delta, delta', psi and chi chains) and with the beta chain to form the complete DNA polymerase III complex.</text>
</comment>
<dbReference type="GO" id="GO:0046872">
    <property type="term" value="F:metal ion binding"/>
    <property type="evidence" value="ECO:0007669"/>
    <property type="project" value="UniProtKB-KW"/>
</dbReference>
<keyword evidence="8 11" id="KW-0067">ATP-binding</keyword>
<dbReference type="Proteomes" id="UP000176634">
    <property type="component" value="Unassembled WGS sequence"/>
</dbReference>
<evidence type="ECO:0000256" key="6">
    <source>
        <dbReference type="ARBA" id="ARBA00022741"/>
    </source>
</evidence>
<evidence type="ECO:0000256" key="9">
    <source>
        <dbReference type="ARBA" id="ARBA00022932"/>
    </source>
</evidence>
<protein>
    <recommendedName>
        <fullName evidence="11">DNA polymerase III subunit gamma/tau</fullName>
        <ecNumber evidence="11">2.7.7.7</ecNumber>
    </recommendedName>
</protein>
<keyword evidence="2 11" id="KW-0808">Transferase</keyword>
<dbReference type="PANTHER" id="PTHR11669">
    <property type="entry name" value="REPLICATION FACTOR C / DNA POLYMERASE III GAMMA-TAU SUBUNIT"/>
    <property type="match status" value="1"/>
</dbReference>
<dbReference type="GO" id="GO:0006261">
    <property type="term" value="P:DNA-templated DNA replication"/>
    <property type="evidence" value="ECO:0007669"/>
    <property type="project" value="TreeGrafter"/>
</dbReference>
<dbReference type="GO" id="GO:0009360">
    <property type="term" value="C:DNA polymerase III complex"/>
    <property type="evidence" value="ECO:0007669"/>
    <property type="project" value="InterPro"/>
</dbReference>
<sequence>MSTIYRKYRPQVFADVTGQEHIIQTITNEIANGKTAHAYLFSGPRGTGKTTLARLLAKAVNCQNKKDGKFEPCNECSSCNELMGGNSIDIIEVDAASHTGVDNVRENIIENAQFKPTKSKYKVFIIDEVHMLSTSAFNALLKTLEEPPAHAIFILATTEAQKLPATIISRCQRFNFKKVGFDNMIERLEGICKSEKIKVDKKVLERIVNKSDGCVRDAESLLGQILSLDLKNISSEDAEMILPTSNIGSILEFINLILDKQAAAGVEMIQKLIDDGVNLEQFAYDTIEALRLAMITQTTAKTKNINTDYAAEDLKSLKKTSEKISTPHIIKMLESLIVRHREIKSAPLPQLPLELFVVEFSMLGDQPTTGGHLEFAPVTKIQTEETAPSKPNQPSTPILSAQESISPSINIEKPQEPAHNITQTIKDTISHITHKDTKTTFEEIKSKWDKIIEEISKANHSLSFILKMSSLQTLEGNQLHITVPYSFHKDKISEINTKKIIEQTLTSSFSEHITLACEVAEESRPQNNEDDSELNKLAADFGGELA</sequence>
<dbReference type="SUPFAM" id="SSF52540">
    <property type="entry name" value="P-loop containing nucleoside triphosphate hydrolases"/>
    <property type="match status" value="1"/>
</dbReference>
<evidence type="ECO:0000256" key="1">
    <source>
        <dbReference type="ARBA" id="ARBA00006360"/>
    </source>
</evidence>
<dbReference type="Gene3D" id="1.10.8.60">
    <property type="match status" value="1"/>
</dbReference>
<feature type="region of interest" description="Disordered" evidence="12">
    <location>
        <begin position="522"/>
        <end position="546"/>
    </location>
</feature>
<dbReference type="AlphaFoldDB" id="A0A1F6PB69"/>
<comment type="caution">
    <text evidence="14">The sequence shown here is derived from an EMBL/GenBank/DDBJ whole genome shotgun (WGS) entry which is preliminary data.</text>
</comment>
<keyword evidence="7" id="KW-0862">Zinc</keyword>
<evidence type="ECO:0000256" key="10">
    <source>
        <dbReference type="ARBA" id="ARBA00049244"/>
    </source>
</evidence>
<dbReference type="InterPro" id="IPR008921">
    <property type="entry name" value="DNA_pol3_clamp-load_cplx_C"/>
</dbReference>
<name>A0A1F6PB69_9BACT</name>
<keyword evidence="9 11" id="KW-0239">DNA-directed DNA polymerase</keyword>
<accession>A0A1F6PB69</accession>
<reference evidence="14 15" key="1">
    <citation type="journal article" date="2016" name="Nat. Commun.">
        <title>Thousands of microbial genomes shed light on interconnected biogeochemical processes in an aquifer system.</title>
        <authorList>
            <person name="Anantharaman K."/>
            <person name="Brown C.T."/>
            <person name="Hug L.A."/>
            <person name="Sharon I."/>
            <person name="Castelle C.J."/>
            <person name="Probst A.J."/>
            <person name="Thomas B.C."/>
            <person name="Singh A."/>
            <person name="Wilkins M.J."/>
            <person name="Karaoz U."/>
            <person name="Brodie E.L."/>
            <person name="Williams K.H."/>
            <person name="Hubbard S.S."/>
            <person name="Banfield J.F."/>
        </authorList>
    </citation>
    <scope>NUCLEOTIDE SEQUENCE [LARGE SCALE GENOMIC DNA]</scope>
</reference>
<proteinExistence type="inferred from homology"/>
<evidence type="ECO:0000256" key="11">
    <source>
        <dbReference type="RuleBase" id="RU364063"/>
    </source>
</evidence>
<dbReference type="GO" id="GO:0003677">
    <property type="term" value="F:DNA binding"/>
    <property type="evidence" value="ECO:0007669"/>
    <property type="project" value="InterPro"/>
</dbReference>
<evidence type="ECO:0000313" key="15">
    <source>
        <dbReference type="Proteomes" id="UP000176634"/>
    </source>
</evidence>
<dbReference type="GO" id="GO:0003887">
    <property type="term" value="F:DNA-directed DNA polymerase activity"/>
    <property type="evidence" value="ECO:0007669"/>
    <property type="project" value="UniProtKB-KW"/>
</dbReference>
<evidence type="ECO:0000256" key="3">
    <source>
        <dbReference type="ARBA" id="ARBA00022695"/>
    </source>
</evidence>
<dbReference type="InterPro" id="IPR012763">
    <property type="entry name" value="DNA_pol_III_sug/sutau_N"/>
</dbReference>
<dbReference type="CDD" id="cd00009">
    <property type="entry name" value="AAA"/>
    <property type="match status" value="1"/>
</dbReference>
<evidence type="ECO:0000256" key="12">
    <source>
        <dbReference type="SAM" id="MobiDB-lite"/>
    </source>
</evidence>
<evidence type="ECO:0000256" key="2">
    <source>
        <dbReference type="ARBA" id="ARBA00022679"/>
    </source>
</evidence>
<organism evidence="14 15">
    <name type="scientific">Candidatus Magasanikbacteria bacterium RIFOXYD1_FULL_40_23</name>
    <dbReference type="NCBI Taxonomy" id="1798705"/>
    <lineage>
        <taxon>Bacteria</taxon>
        <taxon>Candidatus Magasanikiibacteriota</taxon>
    </lineage>
</organism>
<keyword evidence="5" id="KW-0479">Metal-binding</keyword>
<dbReference type="STRING" id="1798705.A2563_02290"/>
<dbReference type="EMBL" id="MFRA01000001">
    <property type="protein sequence ID" value="OGH93415.1"/>
    <property type="molecule type" value="Genomic_DNA"/>
</dbReference>
<evidence type="ECO:0000256" key="5">
    <source>
        <dbReference type="ARBA" id="ARBA00022723"/>
    </source>
</evidence>
<dbReference type="InterPro" id="IPR027417">
    <property type="entry name" value="P-loop_NTPase"/>
</dbReference>
<dbReference type="NCBIfam" id="TIGR02397">
    <property type="entry name" value="dnaX_nterm"/>
    <property type="match status" value="1"/>
</dbReference>
<keyword evidence="3 11" id="KW-0548">Nucleotidyltransferase</keyword>
<keyword evidence="6 11" id="KW-0547">Nucleotide-binding</keyword>
<comment type="similarity">
    <text evidence="1 11">Belongs to the DnaX/STICHEL family.</text>
</comment>
<dbReference type="InterPro" id="IPR022754">
    <property type="entry name" value="DNA_pol_III_gamma-3"/>
</dbReference>
<comment type="catalytic activity">
    <reaction evidence="10 11">
        <text>DNA(n) + a 2'-deoxyribonucleoside 5'-triphosphate = DNA(n+1) + diphosphate</text>
        <dbReference type="Rhea" id="RHEA:22508"/>
        <dbReference type="Rhea" id="RHEA-COMP:17339"/>
        <dbReference type="Rhea" id="RHEA-COMP:17340"/>
        <dbReference type="ChEBI" id="CHEBI:33019"/>
        <dbReference type="ChEBI" id="CHEBI:61560"/>
        <dbReference type="ChEBI" id="CHEBI:173112"/>
        <dbReference type="EC" id="2.7.7.7"/>
    </reaction>
</comment>
<dbReference type="EC" id="2.7.7.7" evidence="11"/>
<dbReference type="SMART" id="SM00382">
    <property type="entry name" value="AAA"/>
    <property type="match status" value="1"/>
</dbReference>
<dbReference type="NCBIfam" id="NF004046">
    <property type="entry name" value="PRK05563.1"/>
    <property type="match status" value="1"/>
</dbReference>
<dbReference type="FunFam" id="3.40.50.300:FF:000014">
    <property type="entry name" value="DNA polymerase III subunit gamma/tau"/>
    <property type="match status" value="1"/>
</dbReference>